<dbReference type="GO" id="GO:0006508">
    <property type="term" value="P:proteolysis"/>
    <property type="evidence" value="ECO:0007669"/>
    <property type="project" value="InterPro"/>
</dbReference>
<dbReference type="STRING" id="151549.A0A4C1XLW1"/>
<dbReference type="GO" id="GO:0016020">
    <property type="term" value="C:membrane"/>
    <property type="evidence" value="ECO:0007669"/>
    <property type="project" value="TreeGrafter"/>
</dbReference>
<keyword evidence="3" id="KW-0645">Protease</keyword>
<dbReference type="Gene3D" id="1.10.390.10">
    <property type="entry name" value="Neutral Protease Domain 2"/>
    <property type="match status" value="1"/>
</dbReference>
<gene>
    <name evidence="3" type="primary">ANPEP</name>
    <name evidence="3" type="ORF">EVAR_51100_1</name>
</gene>
<dbReference type="Pfam" id="PF17900">
    <property type="entry name" value="Peptidase_M1_N"/>
    <property type="match status" value="2"/>
</dbReference>
<feature type="chain" id="PRO_5020027158" evidence="1">
    <location>
        <begin position="21"/>
        <end position="562"/>
    </location>
</feature>
<comment type="caution">
    <text evidence="3">The sequence shown here is derived from an EMBL/GenBank/DDBJ whole genome shotgun (WGS) entry which is preliminary data.</text>
</comment>
<name>A0A4C1XLW1_EUMVA</name>
<keyword evidence="4" id="KW-1185">Reference proteome</keyword>
<dbReference type="PANTHER" id="PTHR11533">
    <property type="entry name" value="PROTEASE M1 ZINC METALLOPROTEASE"/>
    <property type="match status" value="1"/>
</dbReference>
<reference evidence="3 4" key="1">
    <citation type="journal article" date="2019" name="Commun. Biol.">
        <title>The bagworm genome reveals a unique fibroin gene that provides high tensile strength.</title>
        <authorList>
            <person name="Kono N."/>
            <person name="Nakamura H."/>
            <person name="Ohtoshi R."/>
            <person name="Tomita M."/>
            <person name="Numata K."/>
            <person name="Arakawa K."/>
        </authorList>
    </citation>
    <scope>NUCLEOTIDE SEQUENCE [LARGE SCALE GENOMIC DNA]</scope>
</reference>
<dbReference type="InterPro" id="IPR045357">
    <property type="entry name" value="Aminopeptidase_N-like_N"/>
</dbReference>
<dbReference type="GO" id="GO:0004177">
    <property type="term" value="F:aminopeptidase activity"/>
    <property type="evidence" value="ECO:0007669"/>
    <property type="project" value="UniProtKB-KW"/>
</dbReference>
<organism evidence="3 4">
    <name type="scientific">Eumeta variegata</name>
    <name type="common">Bagworm moth</name>
    <name type="synonym">Eumeta japonica</name>
    <dbReference type="NCBI Taxonomy" id="151549"/>
    <lineage>
        <taxon>Eukaryota</taxon>
        <taxon>Metazoa</taxon>
        <taxon>Ecdysozoa</taxon>
        <taxon>Arthropoda</taxon>
        <taxon>Hexapoda</taxon>
        <taxon>Insecta</taxon>
        <taxon>Pterygota</taxon>
        <taxon>Neoptera</taxon>
        <taxon>Endopterygota</taxon>
        <taxon>Lepidoptera</taxon>
        <taxon>Glossata</taxon>
        <taxon>Ditrysia</taxon>
        <taxon>Tineoidea</taxon>
        <taxon>Psychidae</taxon>
        <taxon>Oiketicinae</taxon>
        <taxon>Eumeta</taxon>
    </lineage>
</organism>
<dbReference type="Proteomes" id="UP000299102">
    <property type="component" value="Unassembled WGS sequence"/>
</dbReference>
<dbReference type="EMBL" id="BGZK01000887">
    <property type="protein sequence ID" value="GBP64100.1"/>
    <property type="molecule type" value="Genomic_DNA"/>
</dbReference>
<keyword evidence="3" id="KW-0031">Aminopeptidase</keyword>
<proteinExistence type="predicted"/>
<sequence>MLRRAIWASLAAALCLSVQSLPPDKMRRYHIIKARSIDIYNVYGVAMETRLFSSVEPTGYKLELEPYLEDGVFNGRVSINMTWVQDYNRVEIYVAHDIDISATELWIRGPDSREMTKAVIESENLDEKKSIYTIRLNEEVRKNSTGRLDISFSGNLETATTEGFFKTTYTDANEQESTEPSVREFDSHLAGFLKFMCIVAATQLRPNNARRMFPCFDEPTFKAPFELSVVCPRNMVALSNTPVARTENITGEPNAIWVHFEKTPPMSTFTLGLVIADLKQLGETIEYKDEYGNDIELRLWGRQEYLTALKGVDEKIHKVFSEIARYWRVPLPLRKLDVVALPNYQGVKPADNWGLIVFNYTLEGGLRNSLRKPSNPNEFGLISFVLISTLALDDARGPDDEDFRESDLSNRGYLQLTQEVLYQWLGAFTTPDWWWYAHLNKGLVGFLAAKTAFQIDNGVEMEGKWPMTVLYSLYYEFGKPYPHSRITGMKQEMECTKIELLFRMFNYTLGADTFDKGVRTFLDTRKFITFLVRDAKGILMLILCFNNSLHVINMEYFLKSEK</sequence>
<dbReference type="GO" id="GO:0005615">
    <property type="term" value="C:extracellular space"/>
    <property type="evidence" value="ECO:0007669"/>
    <property type="project" value="TreeGrafter"/>
</dbReference>
<dbReference type="AlphaFoldDB" id="A0A4C1XLW1"/>
<evidence type="ECO:0000313" key="3">
    <source>
        <dbReference type="EMBL" id="GBP64100.1"/>
    </source>
</evidence>
<keyword evidence="3" id="KW-0378">Hydrolase</keyword>
<evidence type="ECO:0000313" key="4">
    <source>
        <dbReference type="Proteomes" id="UP000299102"/>
    </source>
</evidence>
<dbReference type="InterPro" id="IPR050344">
    <property type="entry name" value="Peptidase_M1_aminopeptidases"/>
</dbReference>
<evidence type="ECO:0000259" key="2">
    <source>
        <dbReference type="Pfam" id="PF17900"/>
    </source>
</evidence>
<dbReference type="GO" id="GO:0005737">
    <property type="term" value="C:cytoplasm"/>
    <property type="evidence" value="ECO:0007669"/>
    <property type="project" value="TreeGrafter"/>
</dbReference>
<dbReference type="OrthoDB" id="7437845at2759"/>
<dbReference type="Gene3D" id="3.30.2010.30">
    <property type="match status" value="1"/>
</dbReference>
<dbReference type="SUPFAM" id="SSF55486">
    <property type="entry name" value="Metalloproteases ('zincins'), catalytic domain"/>
    <property type="match status" value="1"/>
</dbReference>
<dbReference type="InterPro" id="IPR027268">
    <property type="entry name" value="Peptidase_M4/M1_CTD_sf"/>
</dbReference>
<dbReference type="SUPFAM" id="SSF63737">
    <property type="entry name" value="Leukotriene A4 hydrolase N-terminal domain"/>
    <property type="match status" value="1"/>
</dbReference>
<feature type="signal peptide" evidence="1">
    <location>
        <begin position="1"/>
        <end position="20"/>
    </location>
</feature>
<feature type="domain" description="Aminopeptidase N-like N-terminal" evidence="2">
    <location>
        <begin position="57"/>
        <end position="176"/>
    </location>
</feature>
<keyword evidence="1" id="KW-0732">Signal</keyword>
<accession>A0A4C1XLW1</accession>
<evidence type="ECO:0000256" key="1">
    <source>
        <dbReference type="SAM" id="SignalP"/>
    </source>
</evidence>
<dbReference type="Gene3D" id="2.60.40.1730">
    <property type="entry name" value="tricorn interacting facor f3 domain"/>
    <property type="match status" value="1"/>
</dbReference>
<feature type="domain" description="Aminopeptidase N-like N-terminal" evidence="2">
    <location>
        <begin position="199"/>
        <end position="269"/>
    </location>
</feature>
<dbReference type="PANTHER" id="PTHR11533:SF18">
    <property type="entry name" value="FI02158P"/>
    <property type="match status" value="1"/>
</dbReference>
<dbReference type="InterPro" id="IPR042097">
    <property type="entry name" value="Aminopeptidase_N-like_N_sf"/>
</dbReference>
<dbReference type="PRINTS" id="PR00756">
    <property type="entry name" value="ALADIPTASE"/>
</dbReference>
<protein>
    <submittedName>
        <fullName evidence="3">Aminopeptidase N</fullName>
    </submittedName>
</protein>
<dbReference type="InterPro" id="IPR001930">
    <property type="entry name" value="Peptidase_M1"/>
</dbReference>